<comment type="caution">
    <text evidence="3">The sequence shown here is derived from an EMBL/GenBank/DDBJ whole genome shotgun (WGS) entry which is preliminary data.</text>
</comment>
<evidence type="ECO:0000259" key="2">
    <source>
        <dbReference type="Pfam" id="PF13229"/>
    </source>
</evidence>
<reference evidence="3" key="1">
    <citation type="journal article" date="2020" name="mSystems">
        <title>Genome- and Community-Level Interaction Insights into Carbon Utilization and Element Cycling Functions of Hydrothermarchaeota in Hydrothermal Sediment.</title>
        <authorList>
            <person name="Zhou Z."/>
            <person name="Liu Y."/>
            <person name="Xu W."/>
            <person name="Pan J."/>
            <person name="Luo Z.H."/>
            <person name="Li M."/>
        </authorList>
    </citation>
    <scope>NUCLEOTIDE SEQUENCE [LARGE SCALE GENOMIC DNA]</scope>
    <source>
        <strain evidence="3">SpSt-508</strain>
    </source>
</reference>
<dbReference type="Gene3D" id="2.160.20.10">
    <property type="entry name" value="Single-stranded right-handed beta-helix, Pectin lyase-like"/>
    <property type="match status" value="5"/>
</dbReference>
<feature type="domain" description="Right handed beta helix" evidence="2">
    <location>
        <begin position="3241"/>
        <end position="3393"/>
    </location>
</feature>
<organism evidence="3">
    <name type="scientific">Schlesneria paludicola</name>
    <dbReference type="NCBI Taxonomy" id="360056"/>
    <lineage>
        <taxon>Bacteria</taxon>
        <taxon>Pseudomonadati</taxon>
        <taxon>Planctomycetota</taxon>
        <taxon>Planctomycetia</taxon>
        <taxon>Planctomycetales</taxon>
        <taxon>Planctomycetaceae</taxon>
        <taxon>Schlesneria</taxon>
    </lineage>
</organism>
<dbReference type="SMART" id="SM00710">
    <property type="entry name" value="PbH1"/>
    <property type="match status" value="64"/>
</dbReference>
<dbReference type="EMBL" id="DSVQ01000010">
    <property type="protein sequence ID" value="HGT38593.1"/>
    <property type="molecule type" value="Genomic_DNA"/>
</dbReference>
<protein>
    <recommendedName>
        <fullName evidence="2">Right handed beta helix domain-containing protein</fullName>
    </recommendedName>
</protein>
<evidence type="ECO:0000313" key="3">
    <source>
        <dbReference type="EMBL" id="HGT38593.1"/>
    </source>
</evidence>
<name>A0A7C4LJU3_9PLAN</name>
<feature type="compositionally biased region" description="Polar residues" evidence="1">
    <location>
        <begin position="3717"/>
        <end position="3736"/>
    </location>
</feature>
<gene>
    <name evidence="3" type="ORF">ENS64_04935</name>
</gene>
<dbReference type="InterPro" id="IPR011050">
    <property type="entry name" value="Pectin_lyase_fold/virulence"/>
</dbReference>
<dbReference type="InterPro" id="IPR006626">
    <property type="entry name" value="PbH1"/>
</dbReference>
<sequence>MAQVGQVSPAPMPTSSGVATYDMENFSGGIGVNGLYFDIRHQALDGVGYRHGFTQFGGFVPLWLNENAFIAAQARLILTDDRSTGFNGGAVARLYAPDQDRIWGLNSFYDLDESQHGYNYQQIGFGWETLGERLDFRMNGYLPVTTNTNFITQTGLTNQLVFFEHRLGFIGTELVERALAGGDFEVGTPLLPTTPWLRGFAGMYFYDPPDDGLSSEDIIGFRGRIEGWISDDLSVGVIVTTDTAFGTNVNAVADWRFAGFKPTRYWPQWRTSERMMMPVQRHWRVTVHEYERNTNVVGYNPRDDQPYFVVWVDNSNPAPGDGTYENPYRNPPVLLPNETDLVLVRRGNTTALAPLSGSIVLPNYARLLGEGYEHVVDAYATFGSFSVAVDNAPLPDPAFTNTGRYPFLTAPLDIVRVRDHNEVAAFVLQDAGGAAIRGSDNFGFHLHHLEVTNNAGGGIVLNGARGTGLVTVDGQIINSGLITNINTNAVVGWVNPLGLGNNGPNGGISILTGLAPLDLTIADTAMNATPGGQDYGVRLRTALGGLNVTLSDVQASGGNVVAGISLEQGVGRIDAAMSDITTTSNGGNGIQVLGGGLPVNVVGDTINSSNNTGHNLFVSNTGPGTVNVGMSNALFNNSVTGSGVAVNSSGGTTLLTLDGAWALGNAQNGVNALVTAGSFTLDAANLFANGNTGDNLLVTNAGATVVVDLFRSQFNGSATGSGVVLDTSLGGTSTLTVDNITASNNAFQGLRLLNNTGTLNFTGSRIVANGNQDNNLYLQSTSSSFAVNVTNSQFNNSVAGSGIVLAADAGTGVMNLSNINANTNAAYGIQVSAVNGSIIGTSGNGIFDGVNVVDSNLYGNGIDASNVFADGASYLEFFVDPSNLSSSGRHGFRFEVRNGSTLVAAFEDINLNFSGSNPAQLETSAVGGLGRGVFGLVDGAGSSATVSLLRTTMDRAGDDGLYVGGTNSGVANVTVTDSRLVDAGQAIGGASSAEISATSGAAVNLVVANSPGGNTAPGGSADFGLSAAADGAGSVATAIVTNSNFNNAAVSAVNASAANAGVVTVDLTAVTGTNAGGPGILAQADAGVLNLELSQTDFSGAGIHGLLGTGVNGATFNACIEDTVFDGAAFAGVLLVMSDAGTEGNVHIENSSASGNGAQGLNALVENGAQLNLRTVGSAFDNNGADGVLVTASDAGTIARLLFSTTSADSNALNGYHFVADNGATMTARIDNISAQNNGQYGVRLDANDPGTAAILLPSGNNVVLNNGLGSYSINYNNVAFAILNLNGSFNGQAGDGVSVNINNSGTVLITLTGDGTDTIDSNAGDGVDLRVSNANTVGILIDGYQSISSNLEDGVHIELSNISTAAAVELRGPTNVFSNGDDGVEILLNQVALGTFVPPAGLNPLSILTLTDNDPNNACLPEPVSVPFNSLVTAPSANGILVDQYNIAPAGAPPAAGQDGIVVAGSTVTGTGTIDLTNNTVTGFQNGINVYLNPSSIGGLTVSGNTISNSTDFGVAVVGVNTSFNQVDISNNVVSNTQNFDGILAAFNGGGYTNFVADGNTVNGSGRAGVNLLTVGAITGDATISNTVVSNSGHRGVNAEFFFGSVNSVALLNVSSNGSNDDALHVGLTNLAGLASVLVDGQGTAQALNAGGDGIDVVLSNVAGTPDLAINGYNLVQNVGGNGIVLSATSTNVDQVDFIGNTVNLAGLDGVRLVLDGTVGDGIPVGLNFNWDILAQNNVVSNTGGDSFDYLLDNMQGFPDIKFDGNTVSNFGPGEQGYDFSVNGAQLGAINFDPLLITGNFGAEGIRLNLQNTALSDGIVIDQVTVTGSLASGILVKLTNVTGNTDLTMTGPSTVQGSSGSGIFIEYINVAGTPDISIDGYTVRNNAGGGIVLYNTATPLGNVSITNSTILNSAGGDGIQAYLTGAINQILFDNLQITNSSASGVNLFLSNVTGTPNVTISDTDVTTSGFYGVALYGSGNALNNVVVDNVSATGSNAGDGILVGLSNGSLSSVLINDADTLNSAFHGVNVALTNISGLNSVAVTSTGPGPSTVQNSVATGIQVALNGTVTGTPNITVDGYNVSNSSTGSGIGVFNNGNAVGAVTISNNNVTNSLGGDGIQAYLSGAVGSVALGNNSITNSSASGVNLFLSNVVGNPNVSLNNTTVSGSGFYGIAVYGNNDNLNNVLINNSNVVNSSFGDGVLLRFTNSDVQTAVVDNANVNVSAFHGVNLALTNVTGLSTAAVTSTGPGPSTVQNSVATGIRVLLNGTVTGTPNITVDGYNVSNSSTGSGIGVFNNGNAVGAVTISNNNVTNSLGGDGIQAYLSGSVGSVLVTNDTVNNSSASGVNLFLSNIAGAPDVTVSNSTISNNAFFGVAVYSNGTANVLDDILVSNVSTSFSNGGDGIFVGNFNNSTIDTVRVVGSSTANSARNGIHLSLAGITGLTLADVSGPGTVNLSGRDGILVNLNNPASPATTVNVSGMTVNNSTLRGIAVANNGQSIGNVTISNNNVSASGSDGIQAVLSGPIGTVTAANDVVSGSGRTGLQLALSGATGGNDVTVSNAQISNSTDYGLVVAGNAAQLGDILVTGATVTNSNGFDGILVSFNNSSLNNSVIVENANVTNSALRGIHVNLNATSGVNLVSVDPGTVTNSGSDGILVHLLNVLGVPDVVVDGYTVNNSGGRGIAVITNNVNVSDVTVQNNIVNDSLGGNGILVDLDAAVLHFADSVTVNNNVVDNSANNGVEVGLNNVIGTTQVTVSNTTVTDSNGYGILVLGNAAQLGNVTFANSSAGNSATADGVRLELTNSSINNTILFNNVSSTGNTGTGINVLLSSITSLNNITFTGIPGTTLVSGNTADGISFLLNNNPAITPALSVSNYTVSNNNDDGIFLSQTGSPVGPVNFTGNVINANGANGVNFLVTASSQGTVTFTQNNIFSNTVDGVRVVQPQDTDGSLDFVFLRNRINGNTQRGVNFTLPHPTGLNDILNASFTNDSITNNGQEGVNVALNALATSNVTANVSVLSDSVTANPLTGLFNSNFSGNGRMGLYLLGNSTSDFVLNIGGTGDANTFNGNGDAGVGIQLSQNATATATVSNASFNGNSDAAVDLNPFFEGDGFRVVAGNNSQFTNSTFGDVLLVNTTFSNNARHGFSVAANNFAVVNNVLLQNASFQNNTGDGLNFIRTADASITNVTITDNLITGNSDGIDAEARSRDAFDTYLITDNRIEANNANGIRFFTEFDADIGVVITGNLILSNAQDGINARENADVTDNNGLVATVNFNDISFNGSDGIDIITKYTFNIDQNNISDNEGRGVSLAFLGQGSQFITTNTIERNGLDGIAVNSAFAFTPFTIDNNDIVDNGRNGIQFASTGIVFLDVTRNLVLRSGNDGMQLEHTGGGMIATVGGTLANANDVLFSGGDAMQIFMHGDAVGASNLTVSFNQLSDSDRRGINVVNAGESATSGARTQLTVNQNVIERNDFEGIYVINTTAQAQGSPANIDRNANLALLTSTDARIDPRLALNVTNNIIQSNGENGVAGNFISQLTSGLVLRIGTSDANTLADDGAAQSYQNDGGFATNLTAGTFTGNVAIGNLVRGGVGANISNNTFSGQFGADITFQPFRSVETLATTGTRWDDNNNNPRDPADDVFNITSFIQDPLARFDLRMVGNTGDGAIVTRSDAGISYNNSEPIFKSRVASGAGSDGNDPPGNPSGPGTVGDDNGPFTSGTRNRNATRLASNTGAFNRPTGVGTIVDVSANGFLYPGVGGSTFRRTTTSTTGGFTTVPAGSDFGDNVPIGGAIGELPFIWATIP</sequence>
<dbReference type="SUPFAM" id="SSF51126">
    <property type="entry name" value="Pectin lyase-like"/>
    <property type="match status" value="4"/>
</dbReference>
<evidence type="ECO:0000256" key="1">
    <source>
        <dbReference type="SAM" id="MobiDB-lite"/>
    </source>
</evidence>
<dbReference type="InterPro" id="IPR012334">
    <property type="entry name" value="Pectin_lyas_fold"/>
</dbReference>
<dbReference type="InterPro" id="IPR038177">
    <property type="entry name" value="IAT_beta_sf"/>
</dbReference>
<dbReference type="InterPro" id="IPR039448">
    <property type="entry name" value="Beta_helix"/>
</dbReference>
<proteinExistence type="predicted"/>
<dbReference type="Gene3D" id="2.40.160.160">
    <property type="entry name" value="Inverse autotransporter, beta-domain"/>
    <property type="match status" value="1"/>
</dbReference>
<dbReference type="Pfam" id="PF13229">
    <property type="entry name" value="Beta_helix"/>
    <property type="match status" value="1"/>
</dbReference>
<feature type="region of interest" description="Disordered" evidence="1">
    <location>
        <begin position="3689"/>
        <end position="3737"/>
    </location>
</feature>
<accession>A0A7C4LJU3</accession>